<sequence length="194" mass="21627">MFPQIIILNGTGSAGKTSIAKELIERLPRQYLNFSIDSVLYALPPSDLKAMMEGKPIFREGYNYPTLVEGYHQAAKGLAKAGCYLILDNAWTIDEEKRNLLTALEGFNICMVGVKCHLLIAAKREKERGDRAIGLAESEYNHVHQHLHYDIELDTTNQSPEAATVELLKWLETNPTLLGAQRSQKKLKACLSAA</sequence>
<dbReference type="EMBL" id="FIZX01000002">
    <property type="protein sequence ID" value="CZF82776.1"/>
    <property type="molecule type" value="Genomic_DNA"/>
</dbReference>
<dbReference type="Gene3D" id="3.40.50.300">
    <property type="entry name" value="P-loop containing nucleotide triphosphate hydrolases"/>
    <property type="match status" value="1"/>
</dbReference>
<evidence type="ECO:0000256" key="1">
    <source>
        <dbReference type="PIRSR" id="PIRSR007531-1"/>
    </source>
</evidence>
<dbReference type="Pfam" id="PF07931">
    <property type="entry name" value="CPT"/>
    <property type="match status" value="1"/>
</dbReference>
<evidence type="ECO:0000313" key="4">
    <source>
        <dbReference type="Proteomes" id="UP000071641"/>
    </source>
</evidence>
<evidence type="ECO:0000256" key="2">
    <source>
        <dbReference type="PIRSR" id="PIRSR007531-2"/>
    </source>
</evidence>
<name>A0A128F8Z5_9GAMM</name>
<dbReference type="OrthoDB" id="1493892at2"/>
<reference evidence="4" key="1">
    <citation type="submission" date="2016-02" db="EMBL/GenBank/DDBJ databases">
        <authorList>
            <person name="Rodrigo-Torres Lidia"/>
            <person name="Arahal R.David."/>
        </authorList>
    </citation>
    <scope>NUCLEOTIDE SEQUENCE [LARGE SCALE GENOMIC DNA]</scope>
    <source>
        <strain evidence="4">CECT 9029</strain>
    </source>
</reference>
<dbReference type="InterPro" id="IPR012853">
    <property type="entry name" value="CPT"/>
</dbReference>
<keyword evidence="4" id="KW-1185">Reference proteome</keyword>
<keyword evidence="3" id="KW-0808">Transferase</keyword>
<gene>
    <name evidence="3" type="ORF">GCE9029_03428</name>
</gene>
<proteinExistence type="predicted"/>
<accession>A0A128F8Z5</accession>
<dbReference type="GO" id="GO:0016740">
    <property type="term" value="F:transferase activity"/>
    <property type="evidence" value="ECO:0007669"/>
    <property type="project" value="UniProtKB-KW"/>
</dbReference>
<dbReference type="EC" id="2.7.1.-" evidence="3"/>
<dbReference type="STRING" id="1796497.GCE9029_03428"/>
<dbReference type="RefSeq" id="WP_062665026.1">
    <property type="nucleotide sequence ID" value="NZ_FIZX01000002.1"/>
</dbReference>
<dbReference type="GO" id="GO:0005524">
    <property type="term" value="F:ATP binding"/>
    <property type="evidence" value="ECO:0007669"/>
    <property type="project" value="InterPro"/>
</dbReference>
<dbReference type="AlphaFoldDB" id="A0A128F8Z5"/>
<protein>
    <submittedName>
        <fullName evidence="3">Chloramphenicol 3-O phosphotransferase</fullName>
        <ecNumber evidence="3">2.7.1.-</ecNumber>
    </submittedName>
</protein>
<evidence type="ECO:0000313" key="3">
    <source>
        <dbReference type="EMBL" id="CZF82776.1"/>
    </source>
</evidence>
<dbReference type="PIRSF" id="PIRSF007531">
    <property type="entry name" value="CPT"/>
    <property type="match status" value="1"/>
</dbReference>
<dbReference type="Proteomes" id="UP000071641">
    <property type="component" value="Unassembled WGS sequence"/>
</dbReference>
<organism evidence="3 4">
    <name type="scientific">Grimontia celer</name>
    <dbReference type="NCBI Taxonomy" id="1796497"/>
    <lineage>
        <taxon>Bacteria</taxon>
        <taxon>Pseudomonadati</taxon>
        <taxon>Pseudomonadota</taxon>
        <taxon>Gammaproteobacteria</taxon>
        <taxon>Vibrionales</taxon>
        <taxon>Vibrionaceae</taxon>
        <taxon>Grimontia</taxon>
    </lineage>
</organism>
<dbReference type="InterPro" id="IPR027417">
    <property type="entry name" value="P-loop_NTPase"/>
</dbReference>
<feature type="binding site" evidence="2">
    <location>
        <begin position="10"/>
        <end position="17"/>
    </location>
    <ligand>
        <name>ATP</name>
        <dbReference type="ChEBI" id="CHEBI:30616"/>
    </ligand>
</feature>
<dbReference type="SUPFAM" id="SSF52540">
    <property type="entry name" value="P-loop containing nucleoside triphosphate hydrolases"/>
    <property type="match status" value="1"/>
</dbReference>
<feature type="active site" evidence="1">
    <location>
        <position position="37"/>
    </location>
</feature>